<dbReference type="InterPro" id="IPR043519">
    <property type="entry name" value="NT_sf"/>
</dbReference>
<dbReference type="InterPro" id="IPR050617">
    <property type="entry name" value="E3_ligase_FN3/SPRY"/>
</dbReference>
<evidence type="ECO:0000256" key="6">
    <source>
        <dbReference type="ARBA" id="ARBA00022664"/>
    </source>
</evidence>
<dbReference type="Proteomes" id="UP000031443">
    <property type="component" value="Unassembled WGS sequence"/>
</dbReference>
<dbReference type="GO" id="GO:0010468">
    <property type="term" value="P:regulation of gene expression"/>
    <property type="evidence" value="ECO:0007669"/>
    <property type="project" value="UniProtKB-ARBA"/>
</dbReference>
<dbReference type="InterPro" id="IPR013783">
    <property type="entry name" value="Ig-like_fold"/>
</dbReference>
<accession>M7AX09</accession>
<dbReference type="Gene3D" id="3.30.160.60">
    <property type="entry name" value="Classic Zinc Finger"/>
    <property type="match status" value="1"/>
</dbReference>
<dbReference type="SUPFAM" id="SSF49899">
    <property type="entry name" value="Concanavalin A-like lectins/glucanases"/>
    <property type="match status" value="1"/>
</dbReference>
<keyword evidence="9" id="KW-0547">Nucleotide-binding</keyword>
<proteinExistence type="inferred from homology"/>
<keyword evidence="13" id="KW-0464">Manganese</keyword>
<dbReference type="GO" id="GO:1990817">
    <property type="term" value="F:poly(A) RNA polymerase activity"/>
    <property type="evidence" value="ECO:0007669"/>
    <property type="project" value="UniProtKB-EC"/>
</dbReference>
<dbReference type="EMBL" id="KB557568">
    <property type="protein sequence ID" value="EMP29289.1"/>
    <property type="molecule type" value="Genomic_DNA"/>
</dbReference>
<evidence type="ECO:0000313" key="18">
    <source>
        <dbReference type="EMBL" id="EMP29289.1"/>
    </source>
</evidence>
<dbReference type="InterPro" id="IPR054708">
    <property type="entry name" value="MTPAP-like_central"/>
</dbReference>
<dbReference type="SUPFAM" id="SSF81631">
    <property type="entry name" value="PAP/OAS1 substrate-binding domain"/>
    <property type="match status" value="1"/>
</dbReference>
<keyword evidence="5" id="KW-0963">Cytoplasm</keyword>
<evidence type="ECO:0000256" key="1">
    <source>
        <dbReference type="ARBA" id="ARBA00001936"/>
    </source>
</evidence>
<dbReference type="InterPro" id="IPR002058">
    <property type="entry name" value="PAP_assoc"/>
</dbReference>
<evidence type="ECO:0000256" key="11">
    <source>
        <dbReference type="ARBA" id="ARBA00022842"/>
    </source>
</evidence>
<keyword evidence="12" id="KW-0175">Coiled coil</keyword>
<evidence type="ECO:0000256" key="7">
    <source>
        <dbReference type="ARBA" id="ARBA00022679"/>
    </source>
</evidence>
<sequence>MFPNSSNLGRPPFLPKHQQHNNFFNELPLNIPPTLLSHQQIVDARFNFQNAARLSEQNVPYNVKRQRFHSPHCESTLVNQTVPLPEERRYSFPGSIPSPLFHAHYIPDLTGCVPPLRDSPFPDPIETTLPVAKDKLSQQVLELFQACQQQTCDLNKKELCRTELQKEIQRIFPPKKNPQAWYYGSVATESRLFLVGSSLNGFGTRSSDGDLCLVVKEEPVNQKTEARHILSLVQKLFCTKLSNYIERPQLIRAKVPIVKFRDKVSCVEFDLNVNNVVGIRNTFLLRTYAYIENRVRPLVLVVKKWASFHDINDASRGTLSSYSLVLMVLHYLQTVALPPPPNSCLEVPRTFWGGGRRSGDAACSREVESFNPTMQLHLVHQAPRTVPPYLSKNGSTLGDLLVGFFKYYATEFDWSRQMISVREARAIPRPDGIEWRNKFICVEEPFDGTNTARAVHEKQKFDIIKDEFLKCFETDEHLAELMDYEVITQEELLQDELSSELAHEDLLSEDRESFEQISYSYEFVNEAEQDTPIEHEDSGFVMMNSEKSSLGISESESPQKEIKKAHVDTYCCQCRCPISAIDKLFGEHEGHDVTTLDTAVMDMKDQLNEFLGELQQRSVKFEELVSEIESRFNSVEENSKKKEQFLEDQNEELVKTVIAQYDEKSQNFEEVKKMKMEYLYEQMVNFQQSIVEVKETLEMTVKETEELDDVLFLNEPNSATSTSIAVYWTVSEGDVIDCFQVYCMEEPQPNKDQSAPSTPLLKAEDCTVCWDTAVIRWSTANPEATKSFTLEYCRQYSPEGEGLRSVAGIKKPELQVNLQPNVNYFFYVRAANSSGTSEQSEAALISTKGTRFHVMSDTAHPALQVSSDGTVICLPERTKFTGIPSVLGELLPARGRHYWETTVTGCKGYRIGISYNSTPRGSILGQDDTSWCICCCSTQTRQYCGICDTTYLVDSNESFRMKSLSVITVE</sequence>
<dbReference type="EC" id="2.7.7.19" evidence="4"/>
<dbReference type="CDD" id="cd05402">
    <property type="entry name" value="NT_PAP_TUTase"/>
    <property type="match status" value="1"/>
</dbReference>
<keyword evidence="7" id="KW-0808">Transferase</keyword>
<dbReference type="SUPFAM" id="SSF49265">
    <property type="entry name" value="Fibronectin type III"/>
    <property type="match status" value="1"/>
</dbReference>
<evidence type="ECO:0000256" key="14">
    <source>
        <dbReference type="ARBA" id="ARBA00038491"/>
    </source>
</evidence>
<dbReference type="InterPro" id="IPR043136">
    <property type="entry name" value="B30.2/SPRY_sf"/>
</dbReference>
<evidence type="ECO:0000256" key="2">
    <source>
        <dbReference type="ARBA" id="ARBA00001946"/>
    </source>
</evidence>
<dbReference type="PANTHER" id="PTHR24099">
    <property type="entry name" value="E3 UBIQUITIN-PROTEIN LIGASE TRIM36-RELATED"/>
    <property type="match status" value="1"/>
</dbReference>
<dbReference type="PROSITE" id="PS50188">
    <property type="entry name" value="B302_SPRY"/>
    <property type="match status" value="1"/>
</dbReference>
<evidence type="ECO:0000256" key="12">
    <source>
        <dbReference type="ARBA" id="ARBA00023054"/>
    </source>
</evidence>
<dbReference type="Gene3D" id="3.30.460.10">
    <property type="entry name" value="Beta Polymerase, domain 2"/>
    <property type="match status" value="1"/>
</dbReference>
<dbReference type="Pfam" id="PF22600">
    <property type="entry name" value="MTPAP-like_central"/>
    <property type="match status" value="1"/>
</dbReference>
<dbReference type="GO" id="GO:0005737">
    <property type="term" value="C:cytoplasm"/>
    <property type="evidence" value="ECO:0007669"/>
    <property type="project" value="UniProtKB-SubCell"/>
</dbReference>
<evidence type="ECO:0000256" key="4">
    <source>
        <dbReference type="ARBA" id="ARBA00012388"/>
    </source>
</evidence>
<reference evidence="19" key="1">
    <citation type="journal article" date="2013" name="Nat. Genet.">
        <title>The draft genomes of soft-shell turtle and green sea turtle yield insights into the development and evolution of the turtle-specific body plan.</title>
        <authorList>
            <person name="Wang Z."/>
            <person name="Pascual-Anaya J."/>
            <person name="Zadissa A."/>
            <person name="Li W."/>
            <person name="Niimura Y."/>
            <person name="Huang Z."/>
            <person name="Li C."/>
            <person name="White S."/>
            <person name="Xiong Z."/>
            <person name="Fang D."/>
            <person name="Wang B."/>
            <person name="Ming Y."/>
            <person name="Chen Y."/>
            <person name="Zheng Y."/>
            <person name="Kuraku S."/>
            <person name="Pignatelli M."/>
            <person name="Herrero J."/>
            <person name="Beal K."/>
            <person name="Nozawa M."/>
            <person name="Li Q."/>
            <person name="Wang J."/>
            <person name="Zhang H."/>
            <person name="Yu L."/>
            <person name="Shigenobu S."/>
            <person name="Wang J."/>
            <person name="Liu J."/>
            <person name="Flicek P."/>
            <person name="Searle S."/>
            <person name="Wang J."/>
            <person name="Kuratani S."/>
            <person name="Yin Y."/>
            <person name="Aken B."/>
            <person name="Zhang G."/>
            <person name="Irie N."/>
        </authorList>
    </citation>
    <scope>NUCLEOTIDE SEQUENCE [LARGE SCALE GENOMIC DNA]</scope>
</reference>
<dbReference type="PROSITE" id="PS50853">
    <property type="entry name" value="FN3"/>
    <property type="match status" value="1"/>
</dbReference>
<dbReference type="GO" id="GO:0046872">
    <property type="term" value="F:metal ion binding"/>
    <property type="evidence" value="ECO:0007669"/>
    <property type="project" value="UniProtKB-KW"/>
</dbReference>
<dbReference type="InterPro" id="IPR036116">
    <property type="entry name" value="FN3_sf"/>
</dbReference>
<keyword evidence="8" id="KW-0479">Metal-binding</keyword>
<comment type="cofactor">
    <cofactor evidence="1">
        <name>Mn(2+)</name>
        <dbReference type="ChEBI" id="CHEBI:29035"/>
    </cofactor>
</comment>
<evidence type="ECO:0000256" key="9">
    <source>
        <dbReference type="ARBA" id="ARBA00022741"/>
    </source>
</evidence>
<dbReference type="PANTHER" id="PTHR24099:SF7">
    <property type="entry name" value="CARDIOMYOPATHY-ASSOCIATED PROTEIN 5"/>
    <property type="match status" value="1"/>
</dbReference>
<dbReference type="AlphaFoldDB" id="M7AX09"/>
<dbReference type="Gene3D" id="2.60.120.920">
    <property type="match status" value="1"/>
</dbReference>
<evidence type="ECO:0000256" key="8">
    <source>
        <dbReference type="ARBA" id="ARBA00022723"/>
    </source>
</evidence>
<dbReference type="InterPro" id="IPR013320">
    <property type="entry name" value="ConA-like_dom_sf"/>
</dbReference>
<evidence type="ECO:0000256" key="15">
    <source>
        <dbReference type="ARBA" id="ARBA00048830"/>
    </source>
</evidence>
<dbReference type="Gene3D" id="2.60.40.10">
    <property type="entry name" value="Immunoglobulins"/>
    <property type="match status" value="1"/>
</dbReference>
<dbReference type="SUPFAM" id="SSF81301">
    <property type="entry name" value="Nucleotidyltransferase"/>
    <property type="match status" value="1"/>
</dbReference>
<protein>
    <recommendedName>
        <fullName evidence="4">polynucleotide adenylyltransferase</fullName>
        <ecNumber evidence="4">2.7.7.19</ecNumber>
    </recommendedName>
</protein>
<name>M7AX09_CHEMY</name>
<evidence type="ECO:0000256" key="10">
    <source>
        <dbReference type="ARBA" id="ARBA00022840"/>
    </source>
</evidence>
<feature type="domain" description="B30.2/SPRY" evidence="16">
    <location>
        <begin position="832"/>
        <end position="970"/>
    </location>
</feature>
<feature type="domain" description="Fibronectin type-III" evidence="17">
    <location>
        <begin position="755"/>
        <end position="850"/>
    </location>
</feature>
<comment type="similarity">
    <text evidence="14">Belongs to the DNA polymerase type-B-like family. GLD2 subfamily.</text>
</comment>
<keyword evidence="10" id="KW-0067">ATP-binding</keyword>
<dbReference type="InterPro" id="IPR003961">
    <property type="entry name" value="FN3_dom"/>
</dbReference>
<keyword evidence="19" id="KW-1185">Reference proteome</keyword>
<dbReference type="GO" id="GO:0006397">
    <property type="term" value="P:mRNA processing"/>
    <property type="evidence" value="ECO:0007669"/>
    <property type="project" value="UniProtKB-KW"/>
</dbReference>
<gene>
    <name evidence="18" type="ORF">UY3_13609</name>
</gene>
<evidence type="ECO:0000256" key="5">
    <source>
        <dbReference type="ARBA" id="ARBA00022490"/>
    </source>
</evidence>
<evidence type="ECO:0000259" key="17">
    <source>
        <dbReference type="PROSITE" id="PS50853"/>
    </source>
</evidence>
<dbReference type="Gene3D" id="1.10.1410.10">
    <property type="match status" value="1"/>
</dbReference>
<evidence type="ECO:0000256" key="13">
    <source>
        <dbReference type="ARBA" id="ARBA00023211"/>
    </source>
</evidence>
<dbReference type="SUPFAM" id="SSF57845">
    <property type="entry name" value="B-box zinc-binding domain"/>
    <property type="match status" value="1"/>
</dbReference>
<dbReference type="InterPro" id="IPR001870">
    <property type="entry name" value="B30.2/SPRY"/>
</dbReference>
<evidence type="ECO:0000313" key="19">
    <source>
        <dbReference type="Proteomes" id="UP000031443"/>
    </source>
</evidence>
<dbReference type="Pfam" id="PF03828">
    <property type="entry name" value="PAP_assoc"/>
    <property type="match status" value="1"/>
</dbReference>
<keyword evidence="11" id="KW-0460">Magnesium</keyword>
<comment type="cofactor">
    <cofactor evidence="2">
        <name>Mg(2+)</name>
        <dbReference type="ChEBI" id="CHEBI:18420"/>
    </cofactor>
</comment>
<comment type="catalytic activity">
    <reaction evidence="15">
        <text>RNA(n) + ATP = RNA(n)-3'-adenine ribonucleotide + diphosphate</text>
        <dbReference type="Rhea" id="RHEA:11332"/>
        <dbReference type="Rhea" id="RHEA-COMP:14527"/>
        <dbReference type="Rhea" id="RHEA-COMP:17347"/>
        <dbReference type="ChEBI" id="CHEBI:30616"/>
        <dbReference type="ChEBI" id="CHEBI:33019"/>
        <dbReference type="ChEBI" id="CHEBI:140395"/>
        <dbReference type="ChEBI" id="CHEBI:173115"/>
        <dbReference type="EC" id="2.7.7.19"/>
    </reaction>
</comment>
<dbReference type="FunFam" id="3.30.460.10:FF:000022">
    <property type="entry name" value="poly(A) RNA polymerase GLD2 isoform X1"/>
    <property type="match status" value="1"/>
</dbReference>
<organism evidence="18 19">
    <name type="scientific">Chelonia mydas</name>
    <name type="common">Green sea-turtle</name>
    <name type="synonym">Chelonia agassizi</name>
    <dbReference type="NCBI Taxonomy" id="8469"/>
    <lineage>
        <taxon>Eukaryota</taxon>
        <taxon>Metazoa</taxon>
        <taxon>Chordata</taxon>
        <taxon>Craniata</taxon>
        <taxon>Vertebrata</taxon>
        <taxon>Euteleostomi</taxon>
        <taxon>Archelosauria</taxon>
        <taxon>Testudinata</taxon>
        <taxon>Testudines</taxon>
        <taxon>Cryptodira</taxon>
        <taxon>Durocryptodira</taxon>
        <taxon>Americhelydia</taxon>
        <taxon>Chelonioidea</taxon>
        <taxon>Cheloniidae</taxon>
        <taxon>Chelonia</taxon>
    </lineage>
</organism>
<keyword evidence="6" id="KW-0507">mRNA processing</keyword>
<comment type="subcellular location">
    <subcellularLocation>
        <location evidence="3">Cytoplasm</location>
    </subcellularLocation>
</comment>
<dbReference type="STRING" id="8469.M7AX09"/>
<evidence type="ECO:0000256" key="3">
    <source>
        <dbReference type="ARBA" id="ARBA00004496"/>
    </source>
</evidence>
<dbReference type="CDD" id="cd00063">
    <property type="entry name" value="FN3"/>
    <property type="match status" value="1"/>
</dbReference>
<dbReference type="GO" id="GO:0005524">
    <property type="term" value="F:ATP binding"/>
    <property type="evidence" value="ECO:0007669"/>
    <property type="project" value="UniProtKB-KW"/>
</dbReference>
<evidence type="ECO:0000259" key="16">
    <source>
        <dbReference type="PROSITE" id="PS50188"/>
    </source>
</evidence>